<name>A0A369BVW5_9GAMM</name>
<comment type="caution">
    <text evidence="12">The sequence shown here is derived from an EMBL/GenBank/DDBJ whole genome shotgun (WGS) entry which is preliminary data.</text>
</comment>
<dbReference type="Gene3D" id="3.30.1150.10">
    <property type="match status" value="1"/>
</dbReference>
<keyword evidence="3" id="KW-0813">Transport</keyword>
<sequence>MRRREGWPRLLAVGISALAHAGVLLWVADSVMRPAARAPILAQQTRVTLTFPTPPAPVPEEVPEPDPEPPAPEPEPEPPKPKRKPEPKPEPKPIPKPRPRPTPPPPAQQPSQAPVAAEQTMAGLPDPARVSQLREQYLSRLLGRIEAHKFYPTLARRRGLEGVIQVTFTLECGGGVRGVKVAGGHGVLQKAAEEAVLKAQPLPRPPKEVPCPLQVSYGMEFNLK</sequence>
<keyword evidence="4" id="KW-1003">Cell membrane</keyword>
<evidence type="ECO:0000256" key="2">
    <source>
        <dbReference type="ARBA" id="ARBA00006555"/>
    </source>
</evidence>
<gene>
    <name evidence="12" type="ORF">DFQ59_1161</name>
</gene>
<dbReference type="PROSITE" id="PS52015">
    <property type="entry name" value="TONB_CTD"/>
    <property type="match status" value="1"/>
</dbReference>
<accession>A0A369BVW5</accession>
<evidence type="ECO:0000313" key="13">
    <source>
        <dbReference type="Proteomes" id="UP000252707"/>
    </source>
</evidence>
<feature type="compositionally biased region" description="Pro residues" evidence="10">
    <location>
        <begin position="94"/>
        <end position="108"/>
    </location>
</feature>
<dbReference type="InterPro" id="IPR037682">
    <property type="entry name" value="TonB_C"/>
</dbReference>
<dbReference type="SUPFAM" id="SSF74653">
    <property type="entry name" value="TolA/TonB C-terminal domain"/>
    <property type="match status" value="1"/>
</dbReference>
<feature type="domain" description="TonB C-terminal" evidence="11">
    <location>
        <begin position="136"/>
        <end position="224"/>
    </location>
</feature>
<evidence type="ECO:0000256" key="3">
    <source>
        <dbReference type="ARBA" id="ARBA00022448"/>
    </source>
</evidence>
<feature type="region of interest" description="Disordered" evidence="10">
    <location>
        <begin position="51"/>
        <end position="120"/>
    </location>
</feature>
<dbReference type="PANTHER" id="PTHR33446:SF2">
    <property type="entry name" value="PROTEIN TONB"/>
    <property type="match status" value="1"/>
</dbReference>
<dbReference type="PRINTS" id="PR01217">
    <property type="entry name" value="PRICHEXTENSN"/>
</dbReference>
<comment type="subcellular location">
    <subcellularLocation>
        <location evidence="1">Cell inner membrane</location>
        <topology evidence="1">Single-pass membrane protein</topology>
        <orientation evidence="1">Periplasmic side</orientation>
    </subcellularLocation>
</comment>
<evidence type="ECO:0000313" key="12">
    <source>
        <dbReference type="EMBL" id="RCX24716.1"/>
    </source>
</evidence>
<dbReference type="GO" id="GO:0015031">
    <property type="term" value="P:protein transport"/>
    <property type="evidence" value="ECO:0007669"/>
    <property type="project" value="UniProtKB-KW"/>
</dbReference>
<evidence type="ECO:0000256" key="7">
    <source>
        <dbReference type="ARBA" id="ARBA00022927"/>
    </source>
</evidence>
<keyword evidence="8" id="KW-1133">Transmembrane helix</keyword>
<dbReference type="NCBIfam" id="TIGR01352">
    <property type="entry name" value="tonB_Cterm"/>
    <property type="match status" value="1"/>
</dbReference>
<keyword evidence="6" id="KW-0812">Transmembrane</keyword>
<dbReference type="GO" id="GO:0031992">
    <property type="term" value="F:energy transducer activity"/>
    <property type="evidence" value="ECO:0007669"/>
    <property type="project" value="TreeGrafter"/>
</dbReference>
<evidence type="ECO:0000256" key="4">
    <source>
        <dbReference type="ARBA" id="ARBA00022475"/>
    </source>
</evidence>
<proteinExistence type="inferred from homology"/>
<dbReference type="PANTHER" id="PTHR33446">
    <property type="entry name" value="PROTEIN TONB-RELATED"/>
    <property type="match status" value="1"/>
</dbReference>
<dbReference type="EMBL" id="QPJY01000016">
    <property type="protein sequence ID" value="RCX24716.1"/>
    <property type="molecule type" value="Genomic_DNA"/>
</dbReference>
<comment type="similarity">
    <text evidence="2">Belongs to the TonB family.</text>
</comment>
<dbReference type="RefSeq" id="WP_147275283.1">
    <property type="nucleotide sequence ID" value="NZ_QPJY01000016.1"/>
</dbReference>
<dbReference type="GO" id="GO:0098797">
    <property type="term" value="C:plasma membrane protein complex"/>
    <property type="evidence" value="ECO:0007669"/>
    <property type="project" value="TreeGrafter"/>
</dbReference>
<dbReference type="OrthoDB" id="6077935at2"/>
<evidence type="ECO:0000256" key="10">
    <source>
        <dbReference type="SAM" id="MobiDB-lite"/>
    </source>
</evidence>
<reference evidence="12 13" key="1">
    <citation type="submission" date="2018-07" db="EMBL/GenBank/DDBJ databases">
        <title>Genomic Encyclopedia of Type Strains, Phase IV (KMG-IV): sequencing the most valuable type-strain genomes for metagenomic binning, comparative biology and taxonomic classification.</title>
        <authorList>
            <person name="Goeker M."/>
        </authorList>
    </citation>
    <scope>NUCLEOTIDE SEQUENCE [LARGE SCALE GENOMIC DNA]</scope>
    <source>
        <strain evidence="12 13">DSM 26407</strain>
    </source>
</reference>
<protein>
    <submittedName>
        <fullName evidence="12">Outer membrane transport energization protein TonB</fullName>
    </submittedName>
</protein>
<feature type="compositionally biased region" description="Low complexity" evidence="10">
    <location>
        <begin position="109"/>
        <end position="118"/>
    </location>
</feature>
<dbReference type="InterPro" id="IPR051045">
    <property type="entry name" value="TonB-dependent_transducer"/>
</dbReference>
<organism evidence="12 13">
    <name type="scientific">Thioalbus denitrificans</name>
    <dbReference type="NCBI Taxonomy" id="547122"/>
    <lineage>
        <taxon>Bacteria</taxon>
        <taxon>Pseudomonadati</taxon>
        <taxon>Pseudomonadota</taxon>
        <taxon>Gammaproteobacteria</taxon>
        <taxon>Chromatiales</taxon>
        <taxon>Ectothiorhodospiraceae</taxon>
        <taxon>Thioalbus</taxon>
    </lineage>
</organism>
<dbReference type="InterPro" id="IPR006260">
    <property type="entry name" value="TonB/TolA_C"/>
</dbReference>
<evidence type="ECO:0000256" key="1">
    <source>
        <dbReference type="ARBA" id="ARBA00004383"/>
    </source>
</evidence>
<keyword evidence="13" id="KW-1185">Reference proteome</keyword>
<keyword evidence="9" id="KW-0472">Membrane</keyword>
<evidence type="ECO:0000256" key="5">
    <source>
        <dbReference type="ARBA" id="ARBA00022519"/>
    </source>
</evidence>
<dbReference type="Proteomes" id="UP000252707">
    <property type="component" value="Unassembled WGS sequence"/>
</dbReference>
<dbReference type="AlphaFoldDB" id="A0A369BVW5"/>
<dbReference type="Pfam" id="PF03544">
    <property type="entry name" value="TonB_C"/>
    <property type="match status" value="1"/>
</dbReference>
<keyword evidence="5" id="KW-0997">Cell inner membrane</keyword>
<evidence type="ECO:0000256" key="9">
    <source>
        <dbReference type="ARBA" id="ARBA00023136"/>
    </source>
</evidence>
<keyword evidence="7" id="KW-0653">Protein transport</keyword>
<dbReference type="GO" id="GO:0055085">
    <property type="term" value="P:transmembrane transport"/>
    <property type="evidence" value="ECO:0007669"/>
    <property type="project" value="InterPro"/>
</dbReference>
<evidence type="ECO:0000259" key="11">
    <source>
        <dbReference type="PROSITE" id="PS52015"/>
    </source>
</evidence>
<evidence type="ECO:0000256" key="8">
    <source>
        <dbReference type="ARBA" id="ARBA00022989"/>
    </source>
</evidence>
<feature type="compositionally biased region" description="Basic and acidic residues" evidence="10">
    <location>
        <begin position="77"/>
        <end position="93"/>
    </location>
</feature>
<evidence type="ECO:0000256" key="6">
    <source>
        <dbReference type="ARBA" id="ARBA00022692"/>
    </source>
</evidence>